<dbReference type="AlphaFoldDB" id="A0A2S9Y5T0"/>
<dbReference type="PANTHER" id="PTHR33361">
    <property type="entry name" value="GLR0591 PROTEIN"/>
    <property type="match status" value="1"/>
</dbReference>
<name>A0A2S9Y5T0_9BACT</name>
<gene>
    <name evidence="1" type="ORF">ENSA7_59390</name>
</gene>
<protein>
    <recommendedName>
        <fullName evidence="3">DUF885 domain-containing protein</fullName>
    </recommendedName>
</protein>
<evidence type="ECO:0008006" key="3">
    <source>
        <dbReference type="Google" id="ProtNLM"/>
    </source>
</evidence>
<dbReference type="RefSeq" id="WP_181234250.1">
    <property type="nucleotide sequence ID" value="NZ_PVNL01000118.1"/>
</dbReference>
<dbReference type="PANTHER" id="PTHR33361:SF2">
    <property type="entry name" value="DUF885 DOMAIN-CONTAINING PROTEIN"/>
    <property type="match status" value="1"/>
</dbReference>
<dbReference type="Pfam" id="PF05960">
    <property type="entry name" value="DUF885"/>
    <property type="match status" value="1"/>
</dbReference>
<reference evidence="1 2" key="1">
    <citation type="submission" date="2018-03" db="EMBL/GenBank/DDBJ databases">
        <title>Draft Genome Sequences of the Obligatory Marine Myxobacteria Enhygromyxa salina SWB007.</title>
        <authorList>
            <person name="Poehlein A."/>
            <person name="Moghaddam J.A."/>
            <person name="Harms H."/>
            <person name="Alanjari M."/>
            <person name="Koenig G.M."/>
            <person name="Daniel R."/>
            <person name="Schaeberle T.F."/>
        </authorList>
    </citation>
    <scope>NUCLEOTIDE SEQUENCE [LARGE SCALE GENOMIC DNA]</scope>
    <source>
        <strain evidence="1 2">SWB007</strain>
    </source>
</reference>
<proteinExistence type="predicted"/>
<dbReference type="InterPro" id="IPR010281">
    <property type="entry name" value="DUF885"/>
</dbReference>
<evidence type="ECO:0000313" key="2">
    <source>
        <dbReference type="Proteomes" id="UP000238823"/>
    </source>
</evidence>
<sequence length="474" mass="52001">MNPGQAWLTHLEFEPEEARMLGLEAEGRKSLARLGEQIDFYRGLCNAGDDEVSPALRRLARLAVRRHERGDEHAELERILLPRIGDMREPEGYVREHVALLREGLERGHVAPIEVLQHFGGHELPAIADSVDAESPWRELAALVEDELIPAARTLGPDRWRLGEAEYAWRVANMGLLHSPAALAELAERSLRTQQRMIAELLGASSFAAAQPRLQEITSERLAPGEVVPAYREANARCVAFVREQGLFELPEAFEVNLTAVPPEMAAVTHAGNAPAPLFGSGGGSFSVLDDAQRHRKAWVAPLAVHEGVPGHYLQSMLWQREFRAAGVAPSFVSIADVLAAERQDWGAMPAIEGWAVYAEDLMLDAGFHEPQQAVAVANFHAIRCARAWIDVGLHCQGMTRERAAQILVEDVGLDPADTGRELLRSIRVPTQPLTYFAGWQTIAKLIADSGLPRAVAHARLLAHGPSLPRTLTG</sequence>
<dbReference type="EMBL" id="PVNL01000118">
    <property type="protein sequence ID" value="PRQ00445.1"/>
    <property type="molecule type" value="Genomic_DNA"/>
</dbReference>
<accession>A0A2S9Y5T0</accession>
<dbReference type="Proteomes" id="UP000238823">
    <property type="component" value="Unassembled WGS sequence"/>
</dbReference>
<comment type="caution">
    <text evidence="1">The sequence shown here is derived from an EMBL/GenBank/DDBJ whole genome shotgun (WGS) entry which is preliminary data.</text>
</comment>
<evidence type="ECO:0000313" key="1">
    <source>
        <dbReference type="EMBL" id="PRQ00445.1"/>
    </source>
</evidence>
<organism evidence="1 2">
    <name type="scientific">Enhygromyxa salina</name>
    <dbReference type="NCBI Taxonomy" id="215803"/>
    <lineage>
        <taxon>Bacteria</taxon>
        <taxon>Pseudomonadati</taxon>
        <taxon>Myxococcota</taxon>
        <taxon>Polyangia</taxon>
        <taxon>Nannocystales</taxon>
        <taxon>Nannocystaceae</taxon>
        <taxon>Enhygromyxa</taxon>
    </lineage>
</organism>